<accession>A0AAE7KYH9</accession>
<sequence length="170" mass="19247">MTNDFEISKSSNVGLSSKESYIVTRHNISYLRILGADPQWTLMTATADEDHGRVRVCTEQLRLAGAALRLGAELETSPSVEKDWAEREYVKICSFYQTPDQSDQDLTNELNVVLRRFFEFYDSWSNLSSCTCDEMMDLYDALATDDIGSDVYLSDGIWLSNNGTLSDRGR</sequence>
<evidence type="ECO:0000313" key="1">
    <source>
        <dbReference type="EMBL" id="QLO13631.1"/>
    </source>
</evidence>
<reference evidence="2" key="1">
    <citation type="submission" date="2020-06" db="EMBL/GenBank/DDBJ databases">
        <title>REHAB project genomes.</title>
        <authorList>
            <person name="Shaw L.P."/>
        </authorList>
    </citation>
    <scope>NUCLEOTIDE SEQUENCE [LARGE SCALE GENOMIC DNA]</scope>
    <source>
        <strain evidence="2">RHBSTW-00398</strain>
    </source>
</reference>
<proteinExistence type="predicted"/>
<protein>
    <submittedName>
        <fullName evidence="1">Uncharacterized protein</fullName>
    </submittedName>
</protein>
<name>A0AAE7KYH9_CITFR</name>
<dbReference type="Proteomes" id="UP000510650">
    <property type="component" value="Chromosome"/>
</dbReference>
<evidence type="ECO:0000313" key="2">
    <source>
        <dbReference type="Proteomes" id="UP000510650"/>
    </source>
</evidence>
<organism evidence="1 2">
    <name type="scientific">Citrobacter freundii</name>
    <dbReference type="NCBI Taxonomy" id="546"/>
    <lineage>
        <taxon>Bacteria</taxon>
        <taxon>Pseudomonadati</taxon>
        <taxon>Pseudomonadota</taxon>
        <taxon>Gammaproteobacteria</taxon>
        <taxon>Enterobacterales</taxon>
        <taxon>Enterobacteriaceae</taxon>
        <taxon>Citrobacter</taxon>
        <taxon>Citrobacter freundii complex</taxon>
    </lineage>
</organism>
<dbReference type="EMBL" id="CP055538">
    <property type="protein sequence ID" value="QLO13631.1"/>
    <property type="molecule type" value="Genomic_DNA"/>
</dbReference>
<gene>
    <name evidence="1" type="ORF">HV183_09375</name>
</gene>
<dbReference type="AlphaFoldDB" id="A0AAE7KYH9"/>
<dbReference type="RefSeq" id="WP_181219438.1">
    <property type="nucleotide sequence ID" value="NZ_CP055466.1"/>
</dbReference>